<feature type="region of interest" description="Disordered" evidence="1">
    <location>
        <begin position="1"/>
        <end position="23"/>
    </location>
</feature>
<name>A0A101LW61_PICGL</name>
<reference evidence="2" key="1">
    <citation type="journal article" date="2015" name="Genome Biol. Evol.">
        <title>Organellar Genomes of White Spruce (Picea glauca): Assembly and Annotation.</title>
        <authorList>
            <person name="Jackman S.D."/>
            <person name="Warren R.L."/>
            <person name="Gibb E.A."/>
            <person name="Vandervalk B.P."/>
            <person name="Mohamadi H."/>
            <person name="Chu J."/>
            <person name="Raymond A."/>
            <person name="Pleasance S."/>
            <person name="Coope R."/>
            <person name="Wildung M.R."/>
            <person name="Ritland C.E."/>
            <person name="Bousquet J."/>
            <person name="Jones S.J."/>
            <person name="Bohlmann J."/>
            <person name="Birol I."/>
        </authorList>
    </citation>
    <scope>NUCLEOTIDE SEQUENCE [LARGE SCALE GENOMIC DNA]</scope>
    <source>
        <tissue evidence="2">Flushing bud</tissue>
    </source>
</reference>
<dbReference type="EMBL" id="LKAM01000011">
    <property type="protein sequence ID" value="KUM46450.1"/>
    <property type="molecule type" value="Genomic_DNA"/>
</dbReference>
<keyword evidence="2" id="KW-0496">Mitochondrion</keyword>
<evidence type="ECO:0000313" key="2">
    <source>
        <dbReference type="EMBL" id="KUM46450.1"/>
    </source>
</evidence>
<gene>
    <name evidence="2" type="ORF">ABT39_MTgene1551</name>
</gene>
<dbReference type="AlphaFoldDB" id="A0A101LW61"/>
<proteinExistence type="predicted"/>
<sequence>MARPEGTDDVAPSVRCTPKLHHSKFPPDERDMFPSFHNKKILEFKLIKTITLIRYFSVKVERAMDPRAASPWCHFWWPNHWPITPEATYENYGEHSKLHRKHGGRILRGL</sequence>
<comment type="caution">
    <text evidence="2">The sequence shown here is derived from an EMBL/GenBank/DDBJ whole genome shotgun (WGS) entry which is preliminary data.</text>
</comment>
<accession>A0A101LW61</accession>
<geneLocation type="mitochondrion" evidence="2"/>
<evidence type="ECO:0000256" key="1">
    <source>
        <dbReference type="SAM" id="MobiDB-lite"/>
    </source>
</evidence>
<organism evidence="2">
    <name type="scientific">Picea glauca</name>
    <name type="common">White spruce</name>
    <name type="synonym">Pinus glauca</name>
    <dbReference type="NCBI Taxonomy" id="3330"/>
    <lineage>
        <taxon>Eukaryota</taxon>
        <taxon>Viridiplantae</taxon>
        <taxon>Streptophyta</taxon>
        <taxon>Embryophyta</taxon>
        <taxon>Tracheophyta</taxon>
        <taxon>Spermatophyta</taxon>
        <taxon>Pinopsida</taxon>
        <taxon>Pinidae</taxon>
        <taxon>Conifers I</taxon>
        <taxon>Pinales</taxon>
        <taxon>Pinaceae</taxon>
        <taxon>Picea</taxon>
    </lineage>
</organism>
<protein>
    <submittedName>
        <fullName evidence="2">Uncharacterized protein</fullName>
    </submittedName>
</protein>